<dbReference type="AlphaFoldDB" id="A0A8D3WT20"/>
<keyword evidence="1" id="KW-0614">Plasmid</keyword>
<evidence type="ECO:0000313" key="1">
    <source>
        <dbReference type="EMBL" id="ADW07986.1"/>
    </source>
</evidence>
<accession>A0A8D3WT20</accession>
<dbReference type="Proteomes" id="UP000002066">
    <property type="component" value="Plasmid pSFLA02"/>
</dbReference>
<reference evidence="1 2" key="1">
    <citation type="submission" date="2011-01" db="EMBL/GenBank/DDBJ databases">
        <title>Complete sequence of plasmid2 of Streptomyces flavogriseus ATCC 33331.</title>
        <authorList>
            <consortium name="US DOE Joint Genome Institute"/>
            <person name="Lucas S."/>
            <person name="Copeland A."/>
            <person name="Lapidus A."/>
            <person name="Cheng J.-F."/>
            <person name="Goodwin L."/>
            <person name="Pitluck S."/>
            <person name="Davenport K."/>
            <person name="Detter J.C."/>
            <person name="Han C."/>
            <person name="Tapia R."/>
            <person name="Land M."/>
            <person name="Hauser L."/>
            <person name="Kyrpides N."/>
            <person name="Ivanova N."/>
            <person name="Ovchinnikova G."/>
            <person name="Pagani I."/>
            <person name="Brumm P."/>
            <person name="Mead D."/>
            <person name="Woyke T."/>
        </authorList>
    </citation>
    <scope>NUCLEOTIDE SEQUENCE [LARGE SCALE GENOMIC DNA]</scope>
    <source>
        <strain evidence="2">ATCC 33331 / IAF-45CD</strain>
        <plasmid evidence="1 2">pSFLA02</plasmid>
    </source>
</reference>
<dbReference type="OrthoDB" id="4321441at2"/>
<organism evidence="1 2">
    <name type="scientific">Streptomyces pratensis (strain ATCC 33331 / IAF-45CD)</name>
    <dbReference type="NCBI Taxonomy" id="591167"/>
    <lineage>
        <taxon>Bacteria</taxon>
        <taxon>Bacillati</taxon>
        <taxon>Actinomycetota</taxon>
        <taxon>Actinomycetes</taxon>
        <taxon>Kitasatosporales</taxon>
        <taxon>Streptomycetaceae</taxon>
        <taxon>Streptomyces</taxon>
    </lineage>
</organism>
<dbReference type="EMBL" id="CP002477">
    <property type="protein sequence ID" value="ADW07986.1"/>
    <property type="molecule type" value="Genomic_DNA"/>
</dbReference>
<evidence type="ECO:0000313" key="2">
    <source>
        <dbReference type="Proteomes" id="UP000002066"/>
    </source>
</evidence>
<proteinExistence type="predicted"/>
<gene>
    <name evidence="1" type="ORF">Sfla_6689</name>
</gene>
<dbReference type="KEGG" id="sfa:Sfla_6689"/>
<geneLocation type="plasmid" evidence="1 2">
    <name>pSFLA02</name>
</geneLocation>
<name>A0A8D3WT20_STRFA</name>
<protein>
    <submittedName>
        <fullName evidence="1">Uncharacterized protein</fullName>
    </submittedName>
</protein>
<sequence length="227" mass="24892">MSLAIEQLLADAGQAAHEPRRAFDVAAGLRRLARDAGYTAAPPDPFIPPLAHAHHQLVIVSRWCLTHSGAAVHIERLAAELGEETSSEVRAPLKDLDVDGAHIFACMLYLADHPESALFWWQLAAGAGHGIAAYCLYLRHLGLGESREARHWLQQLQRPLDGPDDEFMTGLDRFTLYIRRHGSPNLVSTGGIEVEIERLADTGNTGGLVCRPDQQLADRLHELAGQH</sequence>